<accession>A0ABP7T986</accession>
<name>A0ABP7T986_9BACT</name>
<proteinExistence type="predicted"/>
<dbReference type="Proteomes" id="UP001501469">
    <property type="component" value="Unassembled WGS sequence"/>
</dbReference>
<evidence type="ECO:0000256" key="1">
    <source>
        <dbReference type="SAM" id="MobiDB-lite"/>
    </source>
</evidence>
<feature type="compositionally biased region" description="Low complexity" evidence="1">
    <location>
        <begin position="1"/>
        <end position="21"/>
    </location>
</feature>
<comment type="caution">
    <text evidence="2">The sequence shown here is derived from an EMBL/GenBank/DDBJ whole genome shotgun (WGS) entry which is preliminary data.</text>
</comment>
<dbReference type="EMBL" id="BAABDK010000001">
    <property type="protein sequence ID" value="GAA4022929.1"/>
    <property type="molecule type" value="Genomic_DNA"/>
</dbReference>
<keyword evidence="3" id="KW-1185">Reference proteome</keyword>
<gene>
    <name evidence="2" type="ORF">GCM10022409_03430</name>
</gene>
<protein>
    <submittedName>
        <fullName evidence="2">Uncharacterized protein</fullName>
    </submittedName>
</protein>
<sequence length="82" mass="9211">MHKVAQEAAEATAEAARGTAAPKLAPAKASEVVYMGSVWWRRNMLRLVVERTSLRRVNNISNDETQHIASLHRVHPPRIRSN</sequence>
<feature type="region of interest" description="Disordered" evidence="1">
    <location>
        <begin position="1"/>
        <end position="22"/>
    </location>
</feature>
<evidence type="ECO:0000313" key="2">
    <source>
        <dbReference type="EMBL" id="GAA4022929.1"/>
    </source>
</evidence>
<reference evidence="3" key="1">
    <citation type="journal article" date="2019" name="Int. J. Syst. Evol. Microbiol.">
        <title>The Global Catalogue of Microorganisms (GCM) 10K type strain sequencing project: providing services to taxonomists for standard genome sequencing and annotation.</title>
        <authorList>
            <consortium name="The Broad Institute Genomics Platform"/>
            <consortium name="The Broad Institute Genome Sequencing Center for Infectious Disease"/>
            <person name="Wu L."/>
            <person name="Ma J."/>
        </authorList>
    </citation>
    <scope>NUCLEOTIDE SEQUENCE [LARGE SCALE GENOMIC DNA]</scope>
    <source>
        <strain evidence="3">JCM 17225</strain>
    </source>
</reference>
<evidence type="ECO:0000313" key="3">
    <source>
        <dbReference type="Proteomes" id="UP001501469"/>
    </source>
</evidence>
<organism evidence="2 3">
    <name type="scientific">Hymenobacter glaciei</name>
    <dbReference type="NCBI Taxonomy" id="877209"/>
    <lineage>
        <taxon>Bacteria</taxon>
        <taxon>Pseudomonadati</taxon>
        <taxon>Bacteroidota</taxon>
        <taxon>Cytophagia</taxon>
        <taxon>Cytophagales</taxon>
        <taxon>Hymenobacteraceae</taxon>
        <taxon>Hymenobacter</taxon>
    </lineage>
</organism>